<dbReference type="Gene3D" id="3.20.20.150">
    <property type="entry name" value="Divalent-metal-dependent TIM barrel enzymes"/>
    <property type="match status" value="1"/>
</dbReference>
<evidence type="ECO:0000259" key="1">
    <source>
        <dbReference type="Pfam" id="PF01261"/>
    </source>
</evidence>
<dbReference type="RefSeq" id="WP_084291336.1">
    <property type="nucleotide sequence ID" value="NZ_FWYB01000014.1"/>
</dbReference>
<sequence>MRLLVIIFLIGLVCSGCAIKRAKQNRPSRPGVILGVQSYSFKDYSLDELLNAMVKLGIRSCELWEGHVASVPIVRDPKALTAWRMNINPGHLKEIKEKFKSRGLSIQAYNANFKDNVTDDELEKAFQAATFLGTKCITSSATVSLMPRLDRLAKKYQIIVAMHNHDLVNKPNEFSTSESFKRGMANLSGYIQINLDIGHFTAINQDPVAYIKEMHKKIPCVHIKDRKQNRGARTPFGKGDTPIGEVLRLIRDHNWPIVANIELEYPGDTIEEMERSIAFCINELNK</sequence>
<dbReference type="Pfam" id="PF01261">
    <property type="entry name" value="AP_endonuc_2"/>
    <property type="match status" value="1"/>
</dbReference>
<dbReference type="STRING" id="475255.SAMN04488101_11442"/>
<dbReference type="Proteomes" id="UP000192678">
    <property type="component" value="Unassembled WGS sequence"/>
</dbReference>
<proteinExistence type="predicted"/>
<gene>
    <name evidence="2" type="ORF">SAMN04488101_11442</name>
</gene>
<evidence type="ECO:0000313" key="2">
    <source>
        <dbReference type="EMBL" id="SMD11501.1"/>
    </source>
</evidence>
<reference evidence="2 3" key="1">
    <citation type="submission" date="2017-04" db="EMBL/GenBank/DDBJ databases">
        <authorList>
            <person name="Afonso C.L."/>
            <person name="Miller P.J."/>
            <person name="Scott M.A."/>
            <person name="Spackman E."/>
            <person name="Goraichik I."/>
            <person name="Dimitrov K.M."/>
            <person name="Suarez D.L."/>
            <person name="Swayne D.E."/>
        </authorList>
    </citation>
    <scope>NUCLEOTIDE SEQUENCE [LARGE SCALE GENOMIC DNA]</scope>
    <source>
        <strain evidence="2 3">DSM 19625</strain>
    </source>
</reference>
<dbReference type="InterPro" id="IPR050312">
    <property type="entry name" value="IolE/XylAMocC-like"/>
</dbReference>
<feature type="domain" description="Xylose isomerase-like TIM barrel" evidence="1">
    <location>
        <begin position="54"/>
        <end position="279"/>
    </location>
</feature>
<keyword evidence="2" id="KW-0413">Isomerase</keyword>
<name>A0A1W2EP91_9SPHI</name>
<protein>
    <submittedName>
        <fullName evidence="2">Sugar phosphate isomerase/epimerase</fullName>
    </submittedName>
</protein>
<evidence type="ECO:0000313" key="3">
    <source>
        <dbReference type="Proteomes" id="UP000192678"/>
    </source>
</evidence>
<dbReference type="InterPro" id="IPR036237">
    <property type="entry name" value="Xyl_isomerase-like_sf"/>
</dbReference>
<dbReference type="SUPFAM" id="SSF51658">
    <property type="entry name" value="Xylose isomerase-like"/>
    <property type="match status" value="1"/>
</dbReference>
<dbReference type="PANTHER" id="PTHR12110">
    <property type="entry name" value="HYDROXYPYRUVATE ISOMERASE"/>
    <property type="match status" value="1"/>
</dbReference>
<dbReference type="PANTHER" id="PTHR12110:SF41">
    <property type="entry name" value="INOSOSE DEHYDRATASE"/>
    <property type="match status" value="1"/>
</dbReference>
<dbReference type="GO" id="GO:0016853">
    <property type="term" value="F:isomerase activity"/>
    <property type="evidence" value="ECO:0007669"/>
    <property type="project" value="UniProtKB-KW"/>
</dbReference>
<dbReference type="EMBL" id="FWYB01000014">
    <property type="protein sequence ID" value="SMD11501.1"/>
    <property type="molecule type" value="Genomic_DNA"/>
</dbReference>
<keyword evidence="3" id="KW-1185">Reference proteome</keyword>
<dbReference type="OrthoDB" id="263912at2"/>
<organism evidence="2 3">
    <name type="scientific">Pedobacter nyackensis</name>
    <dbReference type="NCBI Taxonomy" id="475255"/>
    <lineage>
        <taxon>Bacteria</taxon>
        <taxon>Pseudomonadati</taxon>
        <taxon>Bacteroidota</taxon>
        <taxon>Sphingobacteriia</taxon>
        <taxon>Sphingobacteriales</taxon>
        <taxon>Sphingobacteriaceae</taxon>
        <taxon>Pedobacter</taxon>
    </lineage>
</organism>
<dbReference type="AlphaFoldDB" id="A0A1W2EP91"/>
<dbReference type="InterPro" id="IPR013022">
    <property type="entry name" value="Xyl_isomerase-like_TIM-brl"/>
</dbReference>
<accession>A0A1W2EP91</accession>